<reference evidence="1 2" key="1">
    <citation type="submission" date="2024-06" db="EMBL/GenBank/DDBJ databases">
        <authorList>
            <person name="Kraege A."/>
            <person name="Thomma B."/>
        </authorList>
    </citation>
    <scope>NUCLEOTIDE SEQUENCE [LARGE SCALE GENOMIC DNA]</scope>
</reference>
<evidence type="ECO:0000313" key="1">
    <source>
        <dbReference type="EMBL" id="CAL5220304.1"/>
    </source>
</evidence>
<dbReference type="SUPFAM" id="SSF54447">
    <property type="entry name" value="ssDNA-binding transcriptional regulator domain"/>
    <property type="match status" value="1"/>
</dbReference>
<keyword evidence="2" id="KW-1185">Reference proteome</keyword>
<name>A0ABP1FM92_9CHLO</name>
<protein>
    <submittedName>
        <fullName evidence="1">G2292 protein</fullName>
    </submittedName>
</protein>
<proteinExistence type="predicted"/>
<dbReference type="InterPro" id="IPR009044">
    <property type="entry name" value="ssDNA-bd_transcriptional_reg"/>
</dbReference>
<dbReference type="Pfam" id="PF08848">
    <property type="entry name" value="DUF1818"/>
    <property type="match status" value="1"/>
</dbReference>
<comment type="caution">
    <text evidence="1">The sequence shown here is derived from an EMBL/GenBank/DDBJ whole genome shotgun (WGS) entry which is preliminary data.</text>
</comment>
<dbReference type="Gene3D" id="2.30.31.10">
    <property type="entry name" value="Transcriptional Coactivator Pc4, Chain A"/>
    <property type="match status" value="1"/>
</dbReference>
<organism evidence="1 2">
    <name type="scientific">Coccomyxa viridis</name>
    <dbReference type="NCBI Taxonomy" id="1274662"/>
    <lineage>
        <taxon>Eukaryota</taxon>
        <taxon>Viridiplantae</taxon>
        <taxon>Chlorophyta</taxon>
        <taxon>core chlorophytes</taxon>
        <taxon>Trebouxiophyceae</taxon>
        <taxon>Trebouxiophyceae incertae sedis</taxon>
        <taxon>Coccomyxaceae</taxon>
        <taxon>Coccomyxa</taxon>
    </lineage>
</organism>
<dbReference type="EMBL" id="CAXHTA020000003">
    <property type="protein sequence ID" value="CAL5220304.1"/>
    <property type="molecule type" value="Genomic_DNA"/>
</dbReference>
<dbReference type="InterPro" id="IPR014947">
    <property type="entry name" value="DUF1818"/>
</dbReference>
<accession>A0ABP1FM92</accession>
<dbReference type="Proteomes" id="UP001497392">
    <property type="component" value="Unassembled WGS sequence"/>
</dbReference>
<evidence type="ECO:0000313" key="2">
    <source>
        <dbReference type="Proteomes" id="UP001497392"/>
    </source>
</evidence>
<sequence length="284" mass="30836">MKLCRPFGAPGLHSIAPYLHPHARPFAQRGLARRALDGTGSTGADDLLKQADELLAQMAQGNFKKTVPAEEAQRSMEDPGLGYQLQCDVNGCTIVPVARQDAARTPSSSFVGAGRQENSATPSDFVMAEGKGWKLGYDRSPASSSSYSALIGSEGFSFAITRQEYDDFIKLMKNLRQSVATLQICGEWGSANDDATLEMSTDRVWMQGRAPQKRLTALQNMWNRNNGTAQEAFALRFIFTAPDHREVEGSWSAETVMTVLSHLDSESELLPPGFSADLAEAVAA</sequence>
<gene>
    <name evidence="1" type="primary">g2292</name>
    <name evidence="1" type="ORF">VP750_LOCUS1963</name>
</gene>